<dbReference type="AlphaFoldDB" id="A0A1J7IG32"/>
<dbReference type="OrthoDB" id="4664297at2759"/>
<evidence type="ECO:0000313" key="1">
    <source>
        <dbReference type="EMBL" id="OIW26243.1"/>
    </source>
</evidence>
<reference evidence="1 2" key="1">
    <citation type="submission" date="2016-10" db="EMBL/GenBank/DDBJ databases">
        <title>Draft genome sequence of Coniochaeta ligniaria NRRL30616, a lignocellulolytic fungus for bioabatement of inhibitors in plant biomass hydrolysates.</title>
        <authorList>
            <consortium name="DOE Joint Genome Institute"/>
            <person name="Jimenez D.J."/>
            <person name="Hector R.E."/>
            <person name="Riley R."/>
            <person name="Sun H."/>
            <person name="Grigoriev I.V."/>
            <person name="Van Elsas J.D."/>
            <person name="Nichols N.N."/>
        </authorList>
    </citation>
    <scope>NUCLEOTIDE SEQUENCE [LARGE SCALE GENOMIC DNA]</scope>
    <source>
        <strain evidence="1 2">NRRL 30616</strain>
    </source>
</reference>
<accession>A0A1J7IG32</accession>
<evidence type="ECO:0000313" key="2">
    <source>
        <dbReference type="Proteomes" id="UP000182658"/>
    </source>
</evidence>
<name>A0A1J7IG32_9PEZI</name>
<dbReference type="Proteomes" id="UP000182658">
    <property type="component" value="Unassembled WGS sequence"/>
</dbReference>
<gene>
    <name evidence="1" type="ORF">CONLIGDRAFT_716579</name>
</gene>
<dbReference type="Gene3D" id="2.60.40.2970">
    <property type="match status" value="1"/>
</dbReference>
<dbReference type="InParanoid" id="A0A1J7IG32"/>
<dbReference type="EMBL" id="KV875100">
    <property type="protein sequence ID" value="OIW26243.1"/>
    <property type="molecule type" value="Genomic_DNA"/>
</dbReference>
<protein>
    <submittedName>
        <fullName evidence="1">Uncharacterized protein</fullName>
    </submittedName>
</protein>
<organism evidence="1 2">
    <name type="scientific">Coniochaeta ligniaria NRRL 30616</name>
    <dbReference type="NCBI Taxonomy" id="1408157"/>
    <lineage>
        <taxon>Eukaryota</taxon>
        <taxon>Fungi</taxon>
        <taxon>Dikarya</taxon>
        <taxon>Ascomycota</taxon>
        <taxon>Pezizomycotina</taxon>
        <taxon>Sordariomycetes</taxon>
        <taxon>Sordariomycetidae</taxon>
        <taxon>Coniochaetales</taxon>
        <taxon>Coniochaetaceae</taxon>
        <taxon>Coniochaeta</taxon>
    </lineage>
</organism>
<keyword evidence="2" id="KW-1185">Reference proteome</keyword>
<proteinExistence type="predicted"/>
<sequence length="173" mass="18718">MSHSTGASLTDLHLTVSQVQPASAPTLLITLKNTNPKVPITILTWNSPLDALLVQLGLVIITLSGSSSPLDIPTIMVKRRMPPPEDSLITLEPGQDVSRTLRIGERFVTREQWRGDGSGGPAKVQLRGRWTAVWPGVRKQELLGTKRLETLGSGGEEGVLSGEYESESLDIVM</sequence>